<keyword evidence="2" id="KW-1185">Reference proteome</keyword>
<evidence type="ECO:0000313" key="1">
    <source>
        <dbReference type="EMBL" id="MCI72187.1"/>
    </source>
</evidence>
<dbReference type="EMBL" id="LXQA010812709">
    <property type="protein sequence ID" value="MCI72187.1"/>
    <property type="molecule type" value="Genomic_DNA"/>
</dbReference>
<dbReference type="Proteomes" id="UP000265520">
    <property type="component" value="Unassembled WGS sequence"/>
</dbReference>
<sequence>ARECWSAAGLSQLLQNAAYQHGTVADMVFGMCKNEDIVAVERVTSLFWCI</sequence>
<accession>A0A392UHK2</accession>
<organism evidence="1 2">
    <name type="scientific">Trifolium medium</name>
    <dbReference type="NCBI Taxonomy" id="97028"/>
    <lineage>
        <taxon>Eukaryota</taxon>
        <taxon>Viridiplantae</taxon>
        <taxon>Streptophyta</taxon>
        <taxon>Embryophyta</taxon>
        <taxon>Tracheophyta</taxon>
        <taxon>Spermatophyta</taxon>
        <taxon>Magnoliopsida</taxon>
        <taxon>eudicotyledons</taxon>
        <taxon>Gunneridae</taxon>
        <taxon>Pentapetalae</taxon>
        <taxon>rosids</taxon>
        <taxon>fabids</taxon>
        <taxon>Fabales</taxon>
        <taxon>Fabaceae</taxon>
        <taxon>Papilionoideae</taxon>
        <taxon>50 kb inversion clade</taxon>
        <taxon>NPAAA clade</taxon>
        <taxon>Hologalegina</taxon>
        <taxon>IRL clade</taxon>
        <taxon>Trifolieae</taxon>
        <taxon>Trifolium</taxon>
    </lineage>
</organism>
<comment type="caution">
    <text evidence="1">The sequence shown here is derived from an EMBL/GenBank/DDBJ whole genome shotgun (WGS) entry which is preliminary data.</text>
</comment>
<proteinExistence type="predicted"/>
<evidence type="ECO:0000313" key="2">
    <source>
        <dbReference type="Proteomes" id="UP000265520"/>
    </source>
</evidence>
<dbReference type="AlphaFoldDB" id="A0A392UHK2"/>
<protein>
    <submittedName>
        <fullName evidence="1">Uncharacterized protein</fullName>
    </submittedName>
</protein>
<feature type="non-terminal residue" evidence="1">
    <location>
        <position position="1"/>
    </location>
</feature>
<reference evidence="1 2" key="1">
    <citation type="journal article" date="2018" name="Front. Plant Sci.">
        <title>Red Clover (Trifolium pratense) and Zigzag Clover (T. medium) - A Picture of Genomic Similarities and Differences.</title>
        <authorList>
            <person name="Dluhosova J."/>
            <person name="Istvanek J."/>
            <person name="Nedelnik J."/>
            <person name="Repkova J."/>
        </authorList>
    </citation>
    <scope>NUCLEOTIDE SEQUENCE [LARGE SCALE GENOMIC DNA]</scope>
    <source>
        <strain evidence="2">cv. 10/8</strain>
        <tissue evidence="1">Leaf</tissue>
    </source>
</reference>
<name>A0A392UHK2_9FABA</name>